<name>A0A6G5ABV8_RHIMP</name>
<dbReference type="GO" id="GO:0005261">
    <property type="term" value="F:monoatomic cation channel activity"/>
    <property type="evidence" value="ECO:0007669"/>
    <property type="project" value="TreeGrafter"/>
</dbReference>
<dbReference type="GO" id="GO:0055080">
    <property type="term" value="P:monoatomic cation homeostasis"/>
    <property type="evidence" value="ECO:0007669"/>
    <property type="project" value="TreeGrafter"/>
</dbReference>
<dbReference type="EMBL" id="GIKN01006209">
    <property type="protein sequence ID" value="NIE48482.1"/>
    <property type="molecule type" value="Transcribed_RNA"/>
</dbReference>
<reference evidence="2" key="1">
    <citation type="submission" date="2020-03" db="EMBL/GenBank/DDBJ databases">
        <title>A transcriptome and proteome of the tick Rhipicephalus microplus shaped by the genetic composition of its hosts and developmental stage.</title>
        <authorList>
            <person name="Garcia G.R."/>
            <person name="Ribeiro J.M.C."/>
            <person name="Maruyama S.R."/>
            <person name="Gardinasse L.G."/>
            <person name="Nelson K."/>
            <person name="Ferreira B.R."/>
            <person name="Andrade T.G."/>
            <person name="Santos I.K.F.M."/>
        </authorList>
    </citation>
    <scope>NUCLEOTIDE SEQUENCE</scope>
    <source>
        <strain evidence="2">NSGR</strain>
        <tissue evidence="2">Salivary glands</tissue>
    </source>
</reference>
<dbReference type="GO" id="GO:0030424">
    <property type="term" value="C:axon"/>
    <property type="evidence" value="ECO:0007669"/>
    <property type="project" value="TreeGrafter"/>
</dbReference>
<proteinExistence type="predicted"/>
<organism evidence="2">
    <name type="scientific">Rhipicephalus microplus</name>
    <name type="common">Cattle tick</name>
    <name type="synonym">Boophilus microplus</name>
    <dbReference type="NCBI Taxonomy" id="6941"/>
    <lineage>
        <taxon>Eukaryota</taxon>
        <taxon>Metazoa</taxon>
        <taxon>Ecdysozoa</taxon>
        <taxon>Arthropoda</taxon>
        <taxon>Chelicerata</taxon>
        <taxon>Arachnida</taxon>
        <taxon>Acari</taxon>
        <taxon>Parasitiformes</taxon>
        <taxon>Ixodida</taxon>
        <taxon>Ixodoidea</taxon>
        <taxon>Ixodidae</taxon>
        <taxon>Rhipicephalinae</taxon>
        <taxon>Rhipicephalus</taxon>
        <taxon>Boophilus</taxon>
    </lineage>
</organism>
<dbReference type="VEuPathDB" id="VectorBase:LOC119159619"/>
<evidence type="ECO:0000259" key="1">
    <source>
        <dbReference type="Pfam" id="PF20262"/>
    </source>
</evidence>
<dbReference type="AlphaFoldDB" id="A0A6G5ABV8"/>
<dbReference type="InterPro" id="IPR046460">
    <property type="entry name" value="UNC80_C"/>
</dbReference>
<dbReference type="OrthoDB" id="6416618at2759"/>
<sequence>MDTLHKMVWVKLMARMFEAMAGFFAHSSDIHLFLNVVNGALVLHPEDATILRLCMATYINAAHQFRNIFASNGYLLIMPTILQIYSNHQTNGLLCRTVEFICKQFYIMHRKPFILQMFGSVAPLLDLDINSNYGDANKMQPKAFSSCCSLLHNTLLTHWTFWNL</sequence>
<dbReference type="PANTHER" id="PTHR31781:SF1">
    <property type="entry name" value="PROTEIN UNC-80 HOMOLOG"/>
    <property type="match status" value="1"/>
</dbReference>
<dbReference type="Pfam" id="PF20262">
    <property type="entry name" value="UNC80_C"/>
    <property type="match status" value="1"/>
</dbReference>
<accession>A0A6G5ABV8</accession>
<evidence type="ECO:0000313" key="2">
    <source>
        <dbReference type="EMBL" id="NIE48482.1"/>
    </source>
</evidence>
<feature type="domain" description="Protein UNC80 C-terminal" evidence="1">
    <location>
        <begin position="1"/>
        <end position="144"/>
    </location>
</feature>
<protein>
    <recommendedName>
        <fullName evidence="1">Protein UNC80 C-terminal domain-containing protein</fullName>
    </recommendedName>
</protein>
<dbReference type="PANTHER" id="PTHR31781">
    <property type="entry name" value="UNC80"/>
    <property type="match status" value="1"/>
</dbReference>
<dbReference type="GO" id="GO:0034703">
    <property type="term" value="C:cation channel complex"/>
    <property type="evidence" value="ECO:0007669"/>
    <property type="project" value="TreeGrafter"/>
</dbReference>